<evidence type="ECO:0000256" key="11">
    <source>
        <dbReference type="PIRSR" id="PIRSR001589-3"/>
    </source>
</evidence>
<dbReference type="PROSITE" id="PS51278">
    <property type="entry name" value="GATASE_TYPE_2"/>
    <property type="match status" value="1"/>
</dbReference>
<evidence type="ECO:0000256" key="9">
    <source>
        <dbReference type="PIRSR" id="PIRSR001589-1"/>
    </source>
</evidence>
<comment type="similarity">
    <text evidence="2">Belongs to the asparagine synthetase family.</text>
</comment>
<dbReference type="GO" id="GO:0006529">
    <property type="term" value="P:asparagine biosynthetic process"/>
    <property type="evidence" value="ECO:0007669"/>
    <property type="project" value="UniProtKB-KW"/>
</dbReference>
<dbReference type="PANTHER" id="PTHR43284:SF1">
    <property type="entry name" value="ASPARAGINE SYNTHETASE"/>
    <property type="match status" value="1"/>
</dbReference>
<feature type="site" description="Important for beta-aspartyl-AMP intermediate formation" evidence="11">
    <location>
        <position position="379"/>
    </location>
</feature>
<name>G9QK75_9BACI</name>
<organism evidence="13 14">
    <name type="scientific">Bacillus smithii 7_3_47FAA</name>
    <dbReference type="NCBI Taxonomy" id="665952"/>
    <lineage>
        <taxon>Bacteria</taxon>
        <taxon>Bacillati</taxon>
        <taxon>Bacillota</taxon>
        <taxon>Bacilli</taxon>
        <taxon>Bacillales</taxon>
        <taxon>Bacillaceae</taxon>
        <taxon>Bacillus</taxon>
    </lineage>
</organism>
<feature type="binding site" evidence="10">
    <location>
        <begin position="377"/>
        <end position="378"/>
    </location>
    <ligand>
        <name>ATP</name>
        <dbReference type="ChEBI" id="CHEBI:30616"/>
    </ligand>
</feature>
<dbReference type="GO" id="GO:0005829">
    <property type="term" value="C:cytosol"/>
    <property type="evidence" value="ECO:0007669"/>
    <property type="project" value="TreeGrafter"/>
</dbReference>
<dbReference type="InterPro" id="IPR001962">
    <property type="entry name" value="Asn_synthase"/>
</dbReference>
<keyword evidence="9" id="KW-0028">Amino-acid biosynthesis</keyword>
<comment type="catalytic activity">
    <reaction evidence="8">
        <text>L-aspartate + L-glutamine + ATP + H2O = L-asparagine + L-glutamate + AMP + diphosphate + H(+)</text>
        <dbReference type="Rhea" id="RHEA:12228"/>
        <dbReference type="ChEBI" id="CHEBI:15377"/>
        <dbReference type="ChEBI" id="CHEBI:15378"/>
        <dbReference type="ChEBI" id="CHEBI:29985"/>
        <dbReference type="ChEBI" id="CHEBI:29991"/>
        <dbReference type="ChEBI" id="CHEBI:30616"/>
        <dbReference type="ChEBI" id="CHEBI:33019"/>
        <dbReference type="ChEBI" id="CHEBI:58048"/>
        <dbReference type="ChEBI" id="CHEBI:58359"/>
        <dbReference type="ChEBI" id="CHEBI:456215"/>
        <dbReference type="EC" id="6.3.5.4"/>
    </reaction>
</comment>
<feature type="binding site" evidence="10">
    <location>
        <position position="294"/>
    </location>
    <ligand>
        <name>ATP</name>
        <dbReference type="ChEBI" id="CHEBI:30616"/>
    </ligand>
</feature>
<comment type="caution">
    <text evidence="13">The sequence shown here is derived from an EMBL/GenBank/DDBJ whole genome shotgun (WGS) entry which is preliminary data.</text>
</comment>
<evidence type="ECO:0000313" key="14">
    <source>
        <dbReference type="Proteomes" id="UP000011747"/>
    </source>
</evidence>
<proteinExistence type="inferred from homology"/>
<evidence type="ECO:0000259" key="12">
    <source>
        <dbReference type="PROSITE" id="PS51278"/>
    </source>
</evidence>
<keyword evidence="6 9" id="KW-0061">Asparagine biosynthesis</keyword>
<dbReference type="Pfam" id="PF13537">
    <property type="entry name" value="GATase_7"/>
    <property type="match status" value="1"/>
</dbReference>
<evidence type="ECO:0000256" key="2">
    <source>
        <dbReference type="ARBA" id="ARBA00005752"/>
    </source>
</evidence>
<dbReference type="RefSeq" id="WP_003353715.1">
    <property type="nucleotide sequence ID" value="NZ_JH414748.1"/>
</dbReference>
<feature type="domain" description="Glutamine amidotransferase type-2" evidence="12">
    <location>
        <begin position="2"/>
        <end position="216"/>
    </location>
</feature>
<dbReference type="GO" id="GO:0005524">
    <property type="term" value="F:ATP binding"/>
    <property type="evidence" value="ECO:0007669"/>
    <property type="project" value="UniProtKB-KW"/>
</dbReference>
<dbReference type="PANTHER" id="PTHR43284">
    <property type="entry name" value="ASPARAGINE SYNTHETASE (GLUTAMINE-HYDROLYZING)"/>
    <property type="match status" value="1"/>
</dbReference>
<gene>
    <name evidence="13" type="ORF">HMPREF1015_01614</name>
</gene>
<dbReference type="InterPro" id="IPR014729">
    <property type="entry name" value="Rossmann-like_a/b/a_fold"/>
</dbReference>
<comment type="pathway">
    <text evidence="1">Amino-acid biosynthesis; L-asparagine biosynthesis; L-asparagine from L-aspartate (L-Gln route): step 1/1.</text>
</comment>
<dbReference type="Gene3D" id="3.60.20.10">
    <property type="entry name" value="Glutamine Phosphoribosylpyrophosphate, subunit 1, domain 1"/>
    <property type="match status" value="1"/>
</dbReference>
<dbReference type="SUPFAM" id="SSF56235">
    <property type="entry name" value="N-terminal nucleophile aminohydrolases (Ntn hydrolases)"/>
    <property type="match status" value="1"/>
</dbReference>
<evidence type="ECO:0000256" key="7">
    <source>
        <dbReference type="ARBA" id="ARBA00022962"/>
    </source>
</evidence>
<reference evidence="13 14" key="1">
    <citation type="submission" date="2011-09" db="EMBL/GenBank/DDBJ databases">
        <title>The Genome Sequence of Bacillus smithii 7_3_47FAA.</title>
        <authorList>
            <consortium name="The Broad Institute Genome Sequencing Platform"/>
            <person name="Earl A."/>
            <person name="Ward D."/>
            <person name="Feldgarden M."/>
            <person name="Gevers D."/>
            <person name="Daigneault M."/>
            <person name="Strauss J."/>
            <person name="Allen-Vercoe E."/>
            <person name="Young S.K."/>
            <person name="Zeng Q."/>
            <person name="Gargeya S."/>
            <person name="Fitzgerald M."/>
            <person name="Haas B."/>
            <person name="Abouelleil A."/>
            <person name="Alvarado L."/>
            <person name="Arachchi H.M."/>
            <person name="Berlin A."/>
            <person name="Brown A."/>
            <person name="Chapman S.B."/>
            <person name="Chen Z."/>
            <person name="Dunbar C."/>
            <person name="Freedman E."/>
            <person name="Gearin G."/>
            <person name="Goldberg J."/>
            <person name="Griggs A."/>
            <person name="Gujja S."/>
            <person name="Heiman D."/>
            <person name="Howarth C."/>
            <person name="Larson L."/>
            <person name="Lui A."/>
            <person name="MacDonald P.J.P."/>
            <person name="Montmayeur A."/>
            <person name="Murphy C."/>
            <person name="Neiman D."/>
            <person name="Pearson M."/>
            <person name="Priest M."/>
            <person name="Roberts A."/>
            <person name="Saif S."/>
            <person name="Shea T."/>
            <person name="Shenoy N."/>
            <person name="Sisk P."/>
            <person name="Stolte C."/>
            <person name="Sykes S."/>
            <person name="Wortman J."/>
            <person name="Nusbaum C."/>
            <person name="Birren B."/>
        </authorList>
    </citation>
    <scope>NUCLEOTIDE SEQUENCE [LARGE SCALE GENOMIC DNA]</scope>
    <source>
        <strain evidence="13 14">7_3_47FAA</strain>
    </source>
</reference>
<dbReference type="EMBL" id="ACWF01000069">
    <property type="protein sequence ID" value="EHL78437.1"/>
    <property type="molecule type" value="Genomic_DNA"/>
</dbReference>
<dbReference type="InterPro" id="IPR033738">
    <property type="entry name" value="AsnB_N"/>
</dbReference>
<evidence type="ECO:0000256" key="6">
    <source>
        <dbReference type="ARBA" id="ARBA00022888"/>
    </source>
</evidence>
<dbReference type="Pfam" id="PF00733">
    <property type="entry name" value="Asn_synthase"/>
    <property type="match status" value="1"/>
</dbReference>
<feature type="active site" description="For GATase activity" evidence="9">
    <location>
        <position position="2"/>
    </location>
</feature>
<dbReference type="InterPro" id="IPR051786">
    <property type="entry name" value="ASN_synthetase/amidase"/>
</dbReference>
<evidence type="ECO:0000256" key="5">
    <source>
        <dbReference type="ARBA" id="ARBA00022840"/>
    </source>
</evidence>
<evidence type="ECO:0000256" key="10">
    <source>
        <dbReference type="PIRSR" id="PIRSR001589-2"/>
    </source>
</evidence>
<sequence length="616" mass="71412">MCGITGWADFKKNLRPFTEQIVNMTETLQNRGPDQTNYFQQDHLLFGHKRLIVVDPDGGRQPMTKTHNERTYTIIYNGELYNTEDIRKVLLSKGYAFQGHSDTEVLLTSFVEWKEDCLEYLNGIFAFAIWDHEKEKLFLARDRVGVKPLFYTLIGSSFVFGSEIKAILAHSDTRAEIDREGLAEVMGLGPARIPGSGVFRNIKELKPGHALAFSKEGLNIWRYWNVKSDIHQDSMEETIEKVRFLVQDAVTRQLVSDVPLCTFLSGGVDSSAITAIASRSFKEKRKGTLHTYSIDYEENDQFFQANDFQPNADGPWIKLVSDHLGTIHHNCVISQETLKNYLPAAVHARDLPGMADVDSSLLWFSQEIKKSFVVGLSGECADEIFGGYPWFHRSDDFNREGFPWMRATNEREQLLNDEWRKKLNLKEFVLHQYREAVKEVPVLEGENSIDARRRELFYLNLTWFMPVLLDRKDRMSMGASLEVRVPYADHRLVEYVWNIPWEMKMYGNREKGLLRKALEGILPEEVLYRKKSPYPKTHHPGYTKIVKEWVSQLLEDRSSILHELLDKKTLEELVETEGRAFQVPWYGQLMTGPQLLAHLGQIHVWFQDYHIQIVDR</sequence>
<dbReference type="Gene3D" id="3.40.50.620">
    <property type="entry name" value="HUPs"/>
    <property type="match status" value="1"/>
</dbReference>
<dbReference type="Proteomes" id="UP000011747">
    <property type="component" value="Unassembled WGS sequence"/>
</dbReference>
<dbReference type="AlphaFoldDB" id="G9QK75"/>
<dbReference type="PATRIC" id="fig|665952.3.peg.1403"/>
<keyword evidence="4 10" id="KW-0547">Nucleotide-binding</keyword>
<accession>G9QK75</accession>
<dbReference type="HOGENOM" id="CLU_014658_3_2_9"/>
<evidence type="ECO:0000256" key="8">
    <source>
        <dbReference type="ARBA" id="ARBA00048741"/>
    </source>
</evidence>
<feature type="binding site" evidence="10">
    <location>
        <position position="102"/>
    </location>
    <ligand>
        <name>L-glutamine</name>
        <dbReference type="ChEBI" id="CHEBI:58359"/>
    </ligand>
</feature>
<keyword evidence="5 10" id="KW-0067">ATP-binding</keyword>
<evidence type="ECO:0000256" key="4">
    <source>
        <dbReference type="ARBA" id="ARBA00022741"/>
    </source>
</evidence>
<dbReference type="NCBIfam" id="TIGR01536">
    <property type="entry name" value="asn_synth_AEB"/>
    <property type="match status" value="1"/>
</dbReference>
<keyword evidence="7 9" id="KW-0315">Glutamine amidotransferase</keyword>
<dbReference type="EC" id="6.3.5.4" evidence="3"/>
<dbReference type="InterPro" id="IPR017932">
    <property type="entry name" value="GATase_2_dom"/>
</dbReference>
<evidence type="ECO:0000313" key="13">
    <source>
        <dbReference type="EMBL" id="EHL78437.1"/>
    </source>
</evidence>
<dbReference type="InterPro" id="IPR029055">
    <property type="entry name" value="Ntn_hydrolases_N"/>
</dbReference>
<evidence type="ECO:0000256" key="1">
    <source>
        <dbReference type="ARBA" id="ARBA00005187"/>
    </source>
</evidence>
<dbReference type="GO" id="GO:0004066">
    <property type="term" value="F:asparagine synthase (glutamine-hydrolyzing) activity"/>
    <property type="evidence" value="ECO:0007669"/>
    <property type="project" value="UniProtKB-EC"/>
</dbReference>
<evidence type="ECO:0000256" key="3">
    <source>
        <dbReference type="ARBA" id="ARBA00012737"/>
    </source>
</evidence>
<dbReference type="InterPro" id="IPR006426">
    <property type="entry name" value="Asn_synth_AEB"/>
</dbReference>
<dbReference type="PIRSF" id="PIRSF001589">
    <property type="entry name" value="Asn_synthetase_glu-h"/>
    <property type="match status" value="1"/>
</dbReference>
<dbReference type="CDD" id="cd00712">
    <property type="entry name" value="AsnB"/>
    <property type="match status" value="1"/>
</dbReference>
<dbReference type="CDD" id="cd01991">
    <property type="entry name" value="Asn_synthase_B_C"/>
    <property type="match status" value="1"/>
</dbReference>
<protein>
    <recommendedName>
        <fullName evidence="3">asparagine synthase (glutamine-hydrolyzing)</fullName>
        <ecNumber evidence="3">6.3.5.4</ecNumber>
    </recommendedName>
</protein>
<dbReference type="SUPFAM" id="SSF52402">
    <property type="entry name" value="Adenine nucleotide alpha hydrolases-like"/>
    <property type="match status" value="1"/>
</dbReference>
<keyword evidence="14" id="KW-1185">Reference proteome</keyword>